<dbReference type="SUPFAM" id="SSF51905">
    <property type="entry name" value="FAD/NAD(P)-binding domain"/>
    <property type="match status" value="1"/>
</dbReference>
<dbReference type="PANTHER" id="PTHR13789">
    <property type="entry name" value="MONOOXYGENASE"/>
    <property type="match status" value="1"/>
</dbReference>
<organism evidence="4">
    <name type="scientific">marine metagenome</name>
    <dbReference type="NCBI Taxonomy" id="408172"/>
    <lineage>
        <taxon>unclassified sequences</taxon>
        <taxon>metagenomes</taxon>
        <taxon>ecological metagenomes</taxon>
    </lineage>
</organism>
<gene>
    <name evidence="4" type="ORF">METZ01_LOCUS224412</name>
</gene>
<accession>A0A382G8I6</accession>
<dbReference type="Gene3D" id="3.50.50.60">
    <property type="entry name" value="FAD/NAD(P)-binding domain"/>
    <property type="match status" value="1"/>
</dbReference>
<sequence>MIKYAQHIIVAGAGLGGLTLALCLARVGFRVTVLEQAKVLGEVGAGVQISANGARVLYHLGLADALNRVAFRPESGEMRHWKTGETLSSRPLGQASEQDFGFPYFHLHRADFHS</sequence>
<dbReference type="GO" id="GO:0004497">
    <property type="term" value="F:monooxygenase activity"/>
    <property type="evidence" value="ECO:0007669"/>
    <property type="project" value="UniProtKB-KW"/>
</dbReference>
<dbReference type="AlphaFoldDB" id="A0A382G8I6"/>
<dbReference type="GO" id="GO:0071949">
    <property type="term" value="F:FAD binding"/>
    <property type="evidence" value="ECO:0007669"/>
    <property type="project" value="InterPro"/>
</dbReference>
<evidence type="ECO:0000313" key="4">
    <source>
        <dbReference type="EMBL" id="SVB71558.1"/>
    </source>
</evidence>
<feature type="domain" description="FAD-binding" evidence="3">
    <location>
        <begin position="8"/>
        <end position="83"/>
    </location>
</feature>
<keyword evidence="1" id="KW-0560">Oxidoreductase</keyword>
<evidence type="ECO:0000256" key="1">
    <source>
        <dbReference type="ARBA" id="ARBA00023002"/>
    </source>
</evidence>
<dbReference type="Pfam" id="PF01494">
    <property type="entry name" value="FAD_binding_3"/>
    <property type="match status" value="1"/>
</dbReference>
<keyword evidence="2" id="KW-0503">Monooxygenase</keyword>
<evidence type="ECO:0000259" key="3">
    <source>
        <dbReference type="Pfam" id="PF01494"/>
    </source>
</evidence>
<dbReference type="EMBL" id="UINC01054175">
    <property type="protein sequence ID" value="SVB71558.1"/>
    <property type="molecule type" value="Genomic_DNA"/>
</dbReference>
<evidence type="ECO:0000256" key="2">
    <source>
        <dbReference type="ARBA" id="ARBA00023033"/>
    </source>
</evidence>
<name>A0A382G8I6_9ZZZZ</name>
<dbReference type="InterPro" id="IPR002938">
    <property type="entry name" value="FAD-bd"/>
</dbReference>
<feature type="non-terminal residue" evidence="4">
    <location>
        <position position="114"/>
    </location>
</feature>
<reference evidence="4" key="1">
    <citation type="submission" date="2018-05" db="EMBL/GenBank/DDBJ databases">
        <authorList>
            <person name="Lanie J.A."/>
            <person name="Ng W.-L."/>
            <person name="Kazmierczak K.M."/>
            <person name="Andrzejewski T.M."/>
            <person name="Davidsen T.M."/>
            <person name="Wayne K.J."/>
            <person name="Tettelin H."/>
            <person name="Glass J.I."/>
            <person name="Rusch D."/>
            <person name="Podicherti R."/>
            <person name="Tsui H.-C.T."/>
            <person name="Winkler M.E."/>
        </authorList>
    </citation>
    <scope>NUCLEOTIDE SEQUENCE</scope>
</reference>
<protein>
    <recommendedName>
        <fullName evidence="3">FAD-binding domain-containing protein</fullName>
    </recommendedName>
</protein>
<dbReference type="InterPro" id="IPR050493">
    <property type="entry name" value="FAD-dep_Monooxygenase_BioMet"/>
</dbReference>
<dbReference type="PANTHER" id="PTHR13789:SF309">
    <property type="entry name" value="PUTATIVE (AFU_ORTHOLOGUE AFUA_6G14510)-RELATED"/>
    <property type="match status" value="1"/>
</dbReference>
<dbReference type="InterPro" id="IPR036188">
    <property type="entry name" value="FAD/NAD-bd_sf"/>
</dbReference>
<proteinExistence type="predicted"/>